<proteinExistence type="predicted"/>
<dbReference type="EMBL" id="JAFHKP010000006">
    <property type="protein sequence ID" value="KAG5485917.1"/>
    <property type="molecule type" value="Genomic_DNA"/>
</dbReference>
<protein>
    <submittedName>
        <fullName evidence="1">Uncharacterized protein</fullName>
    </submittedName>
</protein>
<dbReference type="Proteomes" id="UP000674179">
    <property type="component" value="Chromosome 6"/>
</dbReference>
<evidence type="ECO:0000313" key="1">
    <source>
        <dbReference type="EMBL" id="KAG5485917.1"/>
    </source>
</evidence>
<gene>
    <name evidence="1" type="ORF">CUR178_07511</name>
</gene>
<dbReference type="KEGG" id="lenr:94174662"/>
<sequence>MLPLGSSGAHAALLASAKPVDMPMRPLPRDEEMQSGACGVAAAAASSRLGGAAPHSSVCPCGRSISVGALFCLMRTNAMLKVLATPLRELPSPQIASDSASAATACHGAASPPVPNSLLSLAALIKGQLCRQEIVDAGRAAPFTAVAHTMGSKLLCARDDGDCLSDSVAAGAADVTDRGELLRAQPYRSL</sequence>
<dbReference type="GeneID" id="94174662"/>
<accession>A0A836KU97</accession>
<organism evidence="1 2">
    <name type="scientific">Leishmania enriettii</name>
    <dbReference type="NCBI Taxonomy" id="5663"/>
    <lineage>
        <taxon>Eukaryota</taxon>
        <taxon>Discoba</taxon>
        <taxon>Euglenozoa</taxon>
        <taxon>Kinetoplastea</taxon>
        <taxon>Metakinetoplastina</taxon>
        <taxon>Trypanosomatida</taxon>
        <taxon>Trypanosomatidae</taxon>
        <taxon>Leishmaniinae</taxon>
        <taxon>Leishmania</taxon>
    </lineage>
</organism>
<keyword evidence="2" id="KW-1185">Reference proteome</keyword>
<comment type="caution">
    <text evidence="1">The sequence shown here is derived from an EMBL/GenBank/DDBJ whole genome shotgun (WGS) entry which is preliminary data.</text>
</comment>
<reference evidence="1 2" key="1">
    <citation type="submission" date="2021-02" db="EMBL/GenBank/DDBJ databases">
        <title>Leishmania (Mundinia) enrietti genome sequencing and assembly.</title>
        <authorList>
            <person name="Almutairi H."/>
            <person name="Gatherer D."/>
        </authorList>
    </citation>
    <scope>NUCLEOTIDE SEQUENCE [LARGE SCALE GENOMIC DNA]</scope>
    <source>
        <strain evidence="1">CUR178</strain>
    </source>
</reference>
<dbReference type="OrthoDB" id="10576254at2759"/>
<name>A0A836KU97_LEIEN</name>
<evidence type="ECO:0000313" key="2">
    <source>
        <dbReference type="Proteomes" id="UP000674179"/>
    </source>
</evidence>
<dbReference type="AlphaFoldDB" id="A0A836KU97"/>
<dbReference type="RefSeq" id="XP_067695642.1">
    <property type="nucleotide sequence ID" value="XM_067839152.1"/>
</dbReference>